<comment type="caution">
    <text evidence="7">The sequence shown here is derived from an EMBL/GenBank/DDBJ whole genome shotgun (WGS) entry which is preliminary data.</text>
</comment>
<organism evidence="7 8">
    <name type="scientific">Cuscuta epithymum</name>
    <dbReference type="NCBI Taxonomy" id="186058"/>
    <lineage>
        <taxon>Eukaryota</taxon>
        <taxon>Viridiplantae</taxon>
        <taxon>Streptophyta</taxon>
        <taxon>Embryophyta</taxon>
        <taxon>Tracheophyta</taxon>
        <taxon>Spermatophyta</taxon>
        <taxon>Magnoliopsida</taxon>
        <taxon>eudicotyledons</taxon>
        <taxon>Gunneridae</taxon>
        <taxon>Pentapetalae</taxon>
        <taxon>asterids</taxon>
        <taxon>lamiids</taxon>
        <taxon>Solanales</taxon>
        <taxon>Convolvulaceae</taxon>
        <taxon>Cuscuteae</taxon>
        <taxon>Cuscuta</taxon>
        <taxon>Cuscuta subgen. Cuscuta</taxon>
    </lineage>
</organism>
<keyword evidence="2" id="KW-0150">Chloroplast</keyword>
<dbReference type="GO" id="GO:0003729">
    <property type="term" value="F:mRNA binding"/>
    <property type="evidence" value="ECO:0007669"/>
    <property type="project" value="UniProtKB-ARBA"/>
</dbReference>
<feature type="repeat" description="PPR" evidence="6">
    <location>
        <begin position="193"/>
        <end position="227"/>
    </location>
</feature>
<dbReference type="InterPro" id="IPR011990">
    <property type="entry name" value="TPR-like_helical_dom_sf"/>
</dbReference>
<dbReference type="GO" id="GO:0009507">
    <property type="term" value="C:chloroplast"/>
    <property type="evidence" value="ECO:0007669"/>
    <property type="project" value="UniProtKB-SubCell"/>
</dbReference>
<dbReference type="GO" id="GO:0009451">
    <property type="term" value="P:RNA modification"/>
    <property type="evidence" value="ECO:0007669"/>
    <property type="project" value="InterPro"/>
</dbReference>
<dbReference type="PANTHER" id="PTHR47926:SF452">
    <property type="entry name" value="PENTATRICOPEPTIDE REPEAT-CONTAINING PROTEIN"/>
    <property type="match status" value="1"/>
</dbReference>
<evidence type="ECO:0000256" key="1">
    <source>
        <dbReference type="ARBA" id="ARBA00004229"/>
    </source>
</evidence>
<evidence type="ECO:0000256" key="5">
    <source>
        <dbReference type="ARBA" id="ARBA00022946"/>
    </source>
</evidence>
<evidence type="ECO:0000256" key="4">
    <source>
        <dbReference type="ARBA" id="ARBA00022737"/>
    </source>
</evidence>
<dbReference type="EMBL" id="CAMAPF010000158">
    <property type="protein sequence ID" value="CAH9109779.1"/>
    <property type="molecule type" value="Genomic_DNA"/>
</dbReference>
<dbReference type="FunFam" id="1.25.40.10:FF:000090">
    <property type="entry name" value="Pentatricopeptide repeat-containing protein, chloroplastic"/>
    <property type="match status" value="1"/>
</dbReference>
<dbReference type="InterPro" id="IPR046848">
    <property type="entry name" value="E_motif"/>
</dbReference>
<sequence>MRLCMSPSSSSSALPLPFATFTHHCHDFSPSSPSLPSSAPPPKSCKQLKSPPKAKTIRYRLSQLCREGQLTLAREVFDAIPKPTTVLWNTIIIGFICNDLPSEAILFYSRMKHSGLSSTCDSYTFSSTLKACADLKQLLIGKSVHAHIIRSGIYPSKILYNSLLNMYVTCLSSANDSDHVLVERVFNTMRHRSVVSWNTMFSWYMKRESFLEAVRNFVLMLKMGIQPSVISFVNIFPSVSAMGDTRFADILYGILVKSGTEFVNNMFIVSAAILMYAELGCLDTARSIFDSSLDRNVETLNSMISGYAQSNCPLEALDVFLEAMEAENASFFDDVTFLLTLNAASQLNYLKFTQQLHSYLVKSSLVSRVVLQNSIIATYSKCNCIGDSFKLFNEMEGRDVVSWNTIVSCFVQNGNDDEGLMLLYDMLKQGFAIDAITVTALLSAASNLRDKEIGKQTHGYLLRHNIQSEGMDSYLIDMYAKTGMMKEAKSVFESNLPKNRDQVTWNAMIAGNTQNGLIEQAFLSFREMIKQRKDPNAVTLASILPACSQLGGITAGKQIHGFAVRNFLDINVFVSSALVDMYAKLGAVFYAESVFLNSREKNSVTYTNMILGYGQHGMGEKALKLFYSLPVQSVKPDAITFVAILSACSYSGLVDEGLQIFESMEKEYGIDPSLEHYACVVDLLGRVGRVVEAYKFLQGLGKEKTTFGMWGSLLAACKIHRNFDLAKIVSNKLFEFKGGGGRMTGYHVLISNMYAEEGNWNFVNGVRGGLREKGVVKEVGCSWIDISGYTCFVSRDRRHPECNVIDEMLENLFTNMKDMGHSCQLDAIQEWNYGSMEQN</sequence>
<feature type="repeat" description="PPR" evidence="6">
    <location>
        <begin position="296"/>
        <end position="331"/>
    </location>
</feature>
<dbReference type="Proteomes" id="UP001152523">
    <property type="component" value="Unassembled WGS sequence"/>
</dbReference>
<keyword evidence="5" id="KW-0809">Transit peptide</keyword>
<evidence type="ECO:0008006" key="9">
    <source>
        <dbReference type="Google" id="ProtNLM"/>
    </source>
</evidence>
<dbReference type="InterPro" id="IPR002885">
    <property type="entry name" value="PPR_rpt"/>
</dbReference>
<dbReference type="Pfam" id="PF13041">
    <property type="entry name" value="PPR_2"/>
    <property type="match status" value="4"/>
</dbReference>
<evidence type="ECO:0000256" key="2">
    <source>
        <dbReference type="ARBA" id="ARBA00022528"/>
    </source>
</evidence>
<comment type="subcellular location">
    <subcellularLocation>
        <location evidence="1">Plastid</location>
        <location evidence="1">Chloroplast</location>
    </subcellularLocation>
</comment>
<accession>A0AAV0DY21</accession>
<feature type="repeat" description="PPR" evidence="6">
    <location>
        <begin position="602"/>
        <end position="636"/>
    </location>
</feature>
<protein>
    <recommendedName>
        <fullName evidence="9">Pentatricopeptide repeat-containing protein</fullName>
    </recommendedName>
</protein>
<dbReference type="Pfam" id="PF20431">
    <property type="entry name" value="E_motif"/>
    <property type="match status" value="1"/>
</dbReference>
<evidence type="ECO:0000313" key="7">
    <source>
        <dbReference type="EMBL" id="CAH9109779.1"/>
    </source>
</evidence>
<proteinExistence type="predicted"/>
<dbReference type="Pfam" id="PF01535">
    <property type="entry name" value="PPR"/>
    <property type="match status" value="3"/>
</dbReference>
<feature type="repeat" description="PPR" evidence="6">
    <location>
        <begin position="637"/>
        <end position="667"/>
    </location>
</feature>
<dbReference type="Gene3D" id="1.25.40.10">
    <property type="entry name" value="Tetratricopeptide repeat domain"/>
    <property type="match status" value="5"/>
</dbReference>
<keyword evidence="3" id="KW-0934">Plastid</keyword>
<dbReference type="PROSITE" id="PS51375">
    <property type="entry name" value="PPR"/>
    <property type="match status" value="6"/>
</dbReference>
<dbReference type="NCBIfam" id="TIGR00756">
    <property type="entry name" value="PPR"/>
    <property type="match status" value="5"/>
</dbReference>
<name>A0AAV0DY21_9ASTE</name>
<evidence type="ECO:0000256" key="6">
    <source>
        <dbReference type="PROSITE-ProRule" id="PRU00708"/>
    </source>
</evidence>
<gene>
    <name evidence="7" type="ORF">CEPIT_LOCUS18905</name>
</gene>
<dbReference type="InterPro" id="IPR046960">
    <property type="entry name" value="PPR_At4g14850-like_plant"/>
</dbReference>
<dbReference type="PANTHER" id="PTHR47926">
    <property type="entry name" value="PENTATRICOPEPTIDE REPEAT-CONTAINING PROTEIN"/>
    <property type="match status" value="1"/>
</dbReference>
<feature type="repeat" description="PPR" evidence="6">
    <location>
        <begin position="399"/>
        <end position="433"/>
    </location>
</feature>
<reference evidence="7" key="1">
    <citation type="submission" date="2022-07" db="EMBL/GenBank/DDBJ databases">
        <authorList>
            <person name="Macas J."/>
            <person name="Novak P."/>
            <person name="Neumann P."/>
        </authorList>
    </citation>
    <scope>NUCLEOTIDE SEQUENCE</scope>
</reference>
<evidence type="ECO:0000256" key="3">
    <source>
        <dbReference type="ARBA" id="ARBA00022640"/>
    </source>
</evidence>
<evidence type="ECO:0000313" key="8">
    <source>
        <dbReference type="Proteomes" id="UP001152523"/>
    </source>
</evidence>
<feature type="repeat" description="PPR" evidence="6">
    <location>
        <begin position="501"/>
        <end position="535"/>
    </location>
</feature>
<dbReference type="FunFam" id="1.25.40.10:FF:000496">
    <property type="entry name" value="Pentatricopeptide repeat-containing protein chloroplastic"/>
    <property type="match status" value="1"/>
</dbReference>
<dbReference type="AlphaFoldDB" id="A0AAV0DY21"/>
<keyword evidence="4" id="KW-0677">Repeat</keyword>
<keyword evidence="8" id="KW-1185">Reference proteome</keyword>